<dbReference type="InterPro" id="IPR050471">
    <property type="entry name" value="AB_hydrolase"/>
</dbReference>
<sequence length="286" mass="31438">MTAEHSFGTSHYVTLENGRKLHYMRKGSGDTTVVFESGMGSSRSTWGLVQPVASQHARAVVYDRAGYGKSDPSPAPRTLHQMALDLNRLLDELGEGPFLLVGHSWGGPIVRTAAALKPDRIKGLLLIDPSDENCDLYFSRLARINFAVQRSLLPFMARTGLYRKLGSKTGSVQPKDIAADYAREDFTIQAAKTVNEESRQMLAELTKLKQDPPKLGELAVRILSGTLVTGAERQIRPAIVKAHQQSVASLSNGRWVEAPNSGHMIIYSEPELIVQEIVDMLGTDDR</sequence>
<dbReference type="EMBL" id="JAHLQJ010000001">
    <property type="protein sequence ID" value="MBU5670469.1"/>
    <property type="molecule type" value="Genomic_DNA"/>
</dbReference>
<accession>A0ABS6FK07</accession>
<keyword evidence="3" id="KW-1185">Reference proteome</keyword>
<proteinExistence type="predicted"/>
<evidence type="ECO:0000313" key="2">
    <source>
        <dbReference type="EMBL" id="MBU5670469.1"/>
    </source>
</evidence>
<protein>
    <submittedName>
        <fullName evidence="2">Alpha/beta hydrolase</fullName>
    </submittedName>
</protein>
<dbReference type="GO" id="GO:0016787">
    <property type="term" value="F:hydrolase activity"/>
    <property type="evidence" value="ECO:0007669"/>
    <property type="project" value="UniProtKB-KW"/>
</dbReference>
<dbReference type="PANTHER" id="PTHR43433:SF5">
    <property type="entry name" value="AB HYDROLASE-1 DOMAIN-CONTAINING PROTEIN"/>
    <property type="match status" value="1"/>
</dbReference>
<evidence type="ECO:0000259" key="1">
    <source>
        <dbReference type="Pfam" id="PF12697"/>
    </source>
</evidence>
<dbReference type="PANTHER" id="PTHR43433">
    <property type="entry name" value="HYDROLASE, ALPHA/BETA FOLD FAMILY PROTEIN"/>
    <property type="match status" value="1"/>
</dbReference>
<gene>
    <name evidence="2" type="ORF">KQJ23_01360</name>
</gene>
<dbReference type="RefSeq" id="WP_216476834.1">
    <property type="nucleotide sequence ID" value="NZ_JAHLQJ010000001.1"/>
</dbReference>
<comment type="caution">
    <text evidence="2">The sequence shown here is derived from an EMBL/GenBank/DDBJ whole genome shotgun (WGS) entry which is preliminary data.</text>
</comment>
<evidence type="ECO:0000313" key="3">
    <source>
        <dbReference type="Proteomes" id="UP000743001"/>
    </source>
</evidence>
<reference evidence="2 3" key="1">
    <citation type="submission" date="2021-06" db="EMBL/GenBank/DDBJ databases">
        <authorList>
            <person name="Sun Q."/>
            <person name="Li D."/>
        </authorList>
    </citation>
    <scope>NUCLEOTIDE SEQUENCE [LARGE SCALE GENOMIC DNA]</scope>
    <source>
        <strain evidence="2 3">MSJ-6</strain>
    </source>
</reference>
<keyword evidence="2" id="KW-0378">Hydrolase</keyword>
<dbReference type="InterPro" id="IPR000073">
    <property type="entry name" value="AB_hydrolase_1"/>
</dbReference>
<organism evidence="2 3">
    <name type="scientific">Paenibacillus brevis</name>
    <dbReference type="NCBI Taxonomy" id="2841508"/>
    <lineage>
        <taxon>Bacteria</taxon>
        <taxon>Bacillati</taxon>
        <taxon>Bacillota</taxon>
        <taxon>Bacilli</taxon>
        <taxon>Bacillales</taxon>
        <taxon>Paenibacillaceae</taxon>
        <taxon>Paenibacillus</taxon>
    </lineage>
</organism>
<name>A0ABS6FK07_9BACL</name>
<dbReference type="Proteomes" id="UP000743001">
    <property type="component" value="Unassembled WGS sequence"/>
</dbReference>
<feature type="domain" description="AB hydrolase-1" evidence="1">
    <location>
        <begin position="33"/>
        <end position="275"/>
    </location>
</feature>
<dbReference type="Pfam" id="PF12697">
    <property type="entry name" value="Abhydrolase_6"/>
    <property type="match status" value="1"/>
</dbReference>